<dbReference type="Gene3D" id="1.10.260.40">
    <property type="entry name" value="lambda repressor-like DNA-binding domains"/>
    <property type="match status" value="1"/>
</dbReference>
<dbReference type="Proteomes" id="UP001282363">
    <property type="component" value="Unassembled WGS sequence"/>
</dbReference>
<evidence type="ECO:0000259" key="1">
    <source>
        <dbReference type="PROSITE" id="PS50943"/>
    </source>
</evidence>
<dbReference type="PROSITE" id="PS50943">
    <property type="entry name" value="HTH_CROC1"/>
    <property type="match status" value="1"/>
</dbReference>
<dbReference type="EMBL" id="JAWPFH010000012">
    <property type="protein sequence ID" value="MDW2906557.1"/>
    <property type="molecule type" value="Genomic_DNA"/>
</dbReference>
<dbReference type="PANTHER" id="PTHR37301:SF1">
    <property type="entry name" value="DNA-BINDING PROTEIN"/>
    <property type="match status" value="1"/>
</dbReference>
<evidence type="ECO:0000313" key="3">
    <source>
        <dbReference type="Proteomes" id="UP001282363"/>
    </source>
</evidence>
<comment type="caution">
    <text evidence="2">The sequence shown here is derived from an EMBL/GenBank/DDBJ whole genome shotgun (WGS) entry which is preliminary data.</text>
</comment>
<dbReference type="GO" id="GO:0003677">
    <property type="term" value="F:DNA binding"/>
    <property type="evidence" value="ECO:0007669"/>
    <property type="project" value="InterPro"/>
</dbReference>
<dbReference type="RefSeq" id="WP_318045572.1">
    <property type="nucleotide sequence ID" value="NZ_JAWPFG010000013.1"/>
</dbReference>
<dbReference type="AlphaFoldDB" id="A0AAJ2UET1"/>
<dbReference type="Pfam" id="PF13443">
    <property type="entry name" value="HTH_26"/>
    <property type="match status" value="1"/>
</dbReference>
<dbReference type="InterPro" id="IPR001387">
    <property type="entry name" value="Cro/C1-type_HTH"/>
</dbReference>
<name>A0AAJ2UET1_9BACT</name>
<protein>
    <submittedName>
        <fullName evidence="2">Helix-turn-helix transcriptional regulator</fullName>
    </submittedName>
</protein>
<sequence>MKISYKPLWHMLVERKMNKEDLKKASGISSNIVARMGKDESVSLETIVKICTALDCKIEEVVEIIRDTDIWNE</sequence>
<proteinExistence type="predicted"/>
<dbReference type="InterPro" id="IPR010982">
    <property type="entry name" value="Lambda_DNA-bd_dom_sf"/>
</dbReference>
<evidence type="ECO:0000313" key="2">
    <source>
        <dbReference type="EMBL" id="MDW2906557.1"/>
    </source>
</evidence>
<reference evidence="2" key="1">
    <citation type="submission" date="2023-10" db="EMBL/GenBank/DDBJ databases">
        <title>Genome sequences of Mycoplasma ovipneumoniae isolated from goats.</title>
        <authorList>
            <person name="Spergser J."/>
        </authorList>
    </citation>
    <scope>NUCLEOTIDE SEQUENCE</scope>
    <source>
        <strain evidence="2">GL19</strain>
    </source>
</reference>
<feature type="domain" description="HTH cro/C1-type" evidence="1">
    <location>
        <begin position="8"/>
        <end position="61"/>
    </location>
</feature>
<gene>
    <name evidence="2" type="ORF">R7U65_02950</name>
</gene>
<dbReference type="SUPFAM" id="SSF47413">
    <property type="entry name" value="lambda repressor-like DNA-binding domains"/>
    <property type="match status" value="1"/>
</dbReference>
<accession>A0AAJ2UET1</accession>
<organism evidence="2 3">
    <name type="scientific">Mesomycoplasma ovipneumoniae</name>
    <dbReference type="NCBI Taxonomy" id="29562"/>
    <lineage>
        <taxon>Bacteria</taxon>
        <taxon>Bacillati</taxon>
        <taxon>Mycoplasmatota</taxon>
        <taxon>Mycoplasmoidales</taxon>
        <taxon>Metamycoplasmataceae</taxon>
        <taxon>Mesomycoplasma</taxon>
    </lineage>
</organism>
<dbReference type="PANTHER" id="PTHR37301">
    <property type="entry name" value="DNA-BINDING PROTEIN-RELATED"/>
    <property type="match status" value="1"/>
</dbReference>